<dbReference type="Proteomes" id="UP000269076">
    <property type="component" value="Chromosome"/>
</dbReference>
<organism evidence="2 3">
    <name type="scientific">Chryseobacterium indoltheticum</name>
    <dbReference type="NCBI Taxonomy" id="254"/>
    <lineage>
        <taxon>Bacteria</taxon>
        <taxon>Pseudomonadati</taxon>
        <taxon>Bacteroidota</taxon>
        <taxon>Flavobacteriia</taxon>
        <taxon>Flavobacteriales</taxon>
        <taxon>Weeksellaceae</taxon>
        <taxon>Chryseobacterium group</taxon>
        <taxon>Chryseobacterium</taxon>
    </lineage>
</organism>
<dbReference type="EMBL" id="UFVR01000004">
    <property type="protein sequence ID" value="SUX43734.1"/>
    <property type="molecule type" value="Genomic_DNA"/>
</dbReference>
<dbReference type="InterPro" id="IPR010985">
    <property type="entry name" value="Ribbon_hlx_hlx"/>
</dbReference>
<dbReference type="AlphaFoldDB" id="A0A381FBA1"/>
<evidence type="ECO:0000313" key="4">
    <source>
        <dbReference type="Proteomes" id="UP000269076"/>
    </source>
</evidence>
<dbReference type="InterPro" id="IPR013321">
    <property type="entry name" value="Arc_rbn_hlx_hlx"/>
</dbReference>
<evidence type="ECO:0000313" key="1">
    <source>
        <dbReference type="EMBL" id="AZA59919.1"/>
    </source>
</evidence>
<dbReference type="GO" id="GO:0006355">
    <property type="term" value="P:regulation of DNA-templated transcription"/>
    <property type="evidence" value="ECO:0007669"/>
    <property type="project" value="InterPro"/>
</dbReference>
<sequence length="62" mass="7233">MKSEKAQNSPENKSKKSFVIRIDESTYKLLEKWAGDEFRSVNGQIEYLLNQNLVNSGRKKKE</sequence>
<reference evidence="1 4" key="2">
    <citation type="submission" date="2018-11" db="EMBL/GenBank/DDBJ databases">
        <title>Proposal to divide the Flavobacteriaceae and reorganize its genera based on Amino Acid Identity values calculated from whole genome sequences.</title>
        <authorList>
            <person name="Nicholson A.C."/>
            <person name="Gulvik C.A."/>
            <person name="Whitney A.M."/>
            <person name="Humrighouse B.W."/>
            <person name="Bell M."/>
            <person name="Holmes B."/>
            <person name="Steigerwalt A."/>
            <person name="Villarma A."/>
            <person name="Sheth M."/>
            <person name="Batra D."/>
            <person name="Pryor J."/>
            <person name="Bernardet J.-F."/>
            <person name="Hugo C."/>
            <person name="Kampfer P."/>
            <person name="Newman J."/>
            <person name="Mcquiston J.R."/>
        </authorList>
    </citation>
    <scope>NUCLEOTIDE SEQUENCE [LARGE SCALE GENOMIC DNA]</scope>
    <source>
        <strain evidence="1 4">G0211</strain>
    </source>
</reference>
<dbReference type="Gene3D" id="1.10.1220.10">
    <property type="entry name" value="Met repressor-like"/>
    <property type="match status" value="1"/>
</dbReference>
<dbReference type="STRING" id="254.SAMN05421682_102150"/>
<accession>A0A381FBA1</accession>
<evidence type="ECO:0000313" key="3">
    <source>
        <dbReference type="Proteomes" id="UP000254282"/>
    </source>
</evidence>
<gene>
    <name evidence="1" type="ORF">EG340_02145</name>
    <name evidence="2" type="ORF">NCTC13532_00446</name>
</gene>
<protein>
    <submittedName>
        <fullName evidence="1">Arc family DNA binding domain-containing protein</fullName>
    </submittedName>
</protein>
<reference evidence="2 3" key="1">
    <citation type="submission" date="2018-06" db="EMBL/GenBank/DDBJ databases">
        <authorList>
            <consortium name="Pathogen Informatics"/>
            <person name="Doyle S."/>
        </authorList>
    </citation>
    <scope>NUCLEOTIDE SEQUENCE [LARGE SCALE GENOMIC DNA]</scope>
    <source>
        <strain evidence="2 3">NCTC13532</strain>
    </source>
</reference>
<evidence type="ECO:0000313" key="2">
    <source>
        <dbReference type="EMBL" id="SUX43734.1"/>
    </source>
</evidence>
<name>A0A381FBA1_9FLAO</name>
<proteinExistence type="predicted"/>
<dbReference type="EMBL" id="CP033928">
    <property type="protein sequence ID" value="AZA59919.1"/>
    <property type="molecule type" value="Genomic_DNA"/>
</dbReference>
<dbReference type="SUPFAM" id="SSF47598">
    <property type="entry name" value="Ribbon-helix-helix"/>
    <property type="match status" value="1"/>
</dbReference>
<dbReference type="Proteomes" id="UP000254282">
    <property type="component" value="Unassembled WGS sequence"/>
</dbReference>
<dbReference type="RefSeq" id="WP_115619053.1">
    <property type="nucleotide sequence ID" value="NZ_CAURFR010000057.1"/>
</dbReference>